<proteinExistence type="predicted"/>
<feature type="region of interest" description="Disordered" evidence="1">
    <location>
        <begin position="1"/>
        <end position="42"/>
    </location>
</feature>
<protein>
    <submittedName>
        <fullName evidence="2">Uncharacterized protein</fullName>
    </submittedName>
</protein>
<reference evidence="2" key="1">
    <citation type="journal article" date="2020" name="Stud. Mycol.">
        <title>101 Dothideomycetes genomes: a test case for predicting lifestyles and emergence of pathogens.</title>
        <authorList>
            <person name="Haridas S."/>
            <person name="Albert R."/>
            <person name="Binder M."/>
            <person name="Bloem J."/>
            <person name="Labutti K."/>
            <person name="Salamov A."/>
            <person name="Andreopoulos B."/>
            <person name="Baker S."/>
            <person name="Barry K."/>
            <person name="Bills G."/>
            <person name="Bluhm B."/>
            <person name="Cannon C."/>
            <person name="Castanera R."/>
            <person name="Culley D."/>
            <person name="Daum C."/>
            <person name="Ezra D."/>
            <person name="Gonzalez J."/>
            <person name="Henrissat B."/>
            <person name="Kuo A."/>
            <person name="Liang C."/>
            <person name="Lipzen A."/>
            <person name="Lutzoni F."/>
            <person name="Magnuson J."/>
            <person name="Mondo S."/>
            <person name="Nolan M."/>
            <person name="Ohm R."/>
            <person name="Pangilinan J."/>
            <person name="Park H.-J."/>
            <person name="Ramirez L."/>
            <person name="Alfaro M."/>
            <person name="Sun H."/>
            <person name="Tritt A."/>
            <person name="Yoshinaga Y."/>
            <person name="Zwiers L.-H."/>
            <person name="Turgeon B."/>
            <person name="Goodwin S."/>
            <person name="Spatafora J."/>
            <person name="Crous P."/>
            <person name="Grigoriev I."/>
        </authorList>
    </citation>
    <scope>NUCLEOTIDE SEQUENCE</scope>
    <source>
        <strain evidence="2">CBS 113818</strain>
    </source>
</reference>
<dbReference type="EMBL" id="MU006217">
    <property type="protein sequence ID" value="KAF2832217.1"/>
    <property type="molecule type" value="Genomic_DNA"/>
</dbReference>
<dbReference type="AlphaFoldDB" id="A0A6A7AHR5"/>
<dbReference type="OrthoDB" id="3799620at2759"/>
<dbReference type="Proteomes" id="UP000799424">
    <property type="component" value="Unassembled WGS sequence"/>
</dbReference>
<sequence length="334" mass="38541">MPPQSQQNGTDRRRSSQKRRAPNGTASKAKRSKSTSSPTSAQTSLFFTLPRELRDSVYHELWKTKDAFVVRYGRHEFKIYYGDAVEEDESEDLEILRGDIETVRLVEEITGVDIMKKRKRKSRNPPMAPWICASKQFLHETIEQFQRQCTWVSNYDGFDQVNEHEVKLSGRWSHFLLVPWMARTLRFESQRLQELFKMNTSGRTLISQIDLYDTYTPCLKFLSSIVPEKPQLRRLEIGFGFVSFGCEESIGAPIEVDLRPLRVLHVPSLVNVVFTVDFEKVGSENESLVKKMREELSALGMMLIGGVGSEKVEIAKPEEARWTFSFTKTQRTTT</sequence>
<accession>A0A6A7AHR5</accession>
<name>A0A6A7AHR5_9PLEO</name>
<evidence type="ECO:0000256" key="1">
    <source>
        <dbReference type="SAM" id="MobiDB-lite"/>
    </source>
</evidence>
<organism evidence="2 3">
    <name type="scientific">Ophiobolus disseminans</name>
    <dbReference type="NCBI Taxonomy" id="1469910"/>
    <lineage>
        <taxon>Eukaryota</taxon>
        <taxon>Fungi</taxon>
        <taxon>Dikarya</taxon>
        <taxon>Ascomycota</taxon>
        <taxon>Pezizomycotina</taxon>
        <taxon>Dothideomycetes</taxon>
        <taxon>Pleosporomycetidae</taxon>
        <taxon>Pleosporales</taxon>
        <taxon>Pleosporineae</taxon>
        <taxon>Phaeosphaeriaceae</taxon>
        <taxon>Ophiobolus</taxon>
    </lineage>
</organism>
<evidence type="ECO:0000313" key="2">
    <source>
        <dbReference type="EMBL" id="KAF2832217.1"/>
    </source>
</evidence>
<evidence type="ECO:0000313" key="3">
    <source>
        <dbReference type="Proteomes" id="UP000799424"/>
    </source>
</evidence>
<keyword evidence="3" id="KW-1185">Reference proteome</keyword>
<gene>
    <name evidence="2" type="ORF">CC86DRAFT_366083</name>
</gene>